<keyword evidence="6 8" id="KW-0949">S-adenosyl-L-methionine</keyword>
<keyword evidence="7 8" id="KW-0093">Biotin biosynthesis</keyword>
<organism evidence="10 11">
    <name type="scientific">Proteobacteria bacterium 228</name>
    <dbReference type="NCBI Taxonomy" id="2083153"/>
    <lineage>
        <taxon>Bacteria</taxon>
        <taxon>Pseudomonadati</taxon>
        <taxon>Pseudomonadota</taxon>
    </lineage>
</organism>
<evidence type="ECO:0000256" key="8">
    <source>
        <dbReference type="HAMAP-Rule" id="MF_00835"/>
    </source>
</evidence>
<dbReference type="CDD" id="cd02440">
    <property type="entry name" value="AdoMet_MTases"/>
    <property type="match status" value="1"/>
</dbReference>
<dbReference type="OrthoDB" id="9760689at2"/>
<accession>A0A2S5KJ37</accession>
<name>A0A2S5KJ37_9PROT</name>
<evidence type="ECO:0000313" key="10">
    <source>
        <dbReference type="EMBL" id="PPC74386.1"/>
    </source>
</evidence>
<evidence type="ECO:0000256" key="4">
    <source>
        <dbReference type="ARBA" id="ARBA00022603"/>
    </source>
</evidence>
<comment type="caution">
    <text evidence="10">The sequence shown here is derived from an EMBL/GenBank/DDBJ whole genome shotgun (WGS) entry which is preliminary data.</text>
</comment>
<gene>
    <name evidence="8 10" type="primary">bioC</name>
    <name evidence="10" type="ORF">C4K68_25955</name>
</gene>
<dbReference type="GO" id="GO:0008757">
    <property type="term" value="F:S-adenosylmethionine-dependent methyltransferase activity"/>
    <property type="evidence" value="ECO:0007669"/>
    <property type="project" value="InterPro"/>
</dbReference>
<evidence type="ECO:0000256" key="1">
    <source>
        <dbReference type="ARBA" id="ARBA00000852"/>
    </source>
</evidence>
<dbReference type="HAMAP" id="MF_00835">
    <property type="entry name" value="BioC"/>
    <property type="match status" value="1"/>
</dbReference>
<dbReference type="InterPro" id="IPR013216">
    <property type="entry name" value="Methyltransf_11"/>
</dbReference>
<comment type="function">
    <text evidence="8">Converts the free carboxyl group of a malonyl-thioester to its methyl ester by transfer of a methyl group from S-adenosyl-L-methionine (SAM). It allows to synthesize pimeloyl-ACP via the fatty acid synthetic pathway.</text>
</comment>
<dbReference type="Gene3D" id="3.40.50.150">
    <property type="entry name" value="Vaccinia Virus protein VP39"/>
    <property type="match status" value="1"/>
</dbReference>
<dbReference type="GO" id="GO:0010340">
    <property type="term" value="F:carboxyl-O-methyltransferase activity"/>
    <property type="evidence" value="ECO:0007669"/>
    <property type="project" value="UniProtKB-UniRule"/>
</dbReference>
<dbReference type="SUPFAM" id="SSF53335">
    <property type="entry name" value="S-adenosyl-L-methionine-dependent methyltransferases"/>
    <property type="match status" value="1"/>
</dbReference>
<dbReference type="EMBL" id="PRLP01000148">
    <property type="protein sequence ID" value="PPC74386.1"/>
    <property type="molecule type" value="Genomic_DNA"/>
</dbReference>
<comment type="pathway">
    <text evidence="2 8">Cofactor biosynthesis; biotin biosynthesis.</text>
</comment>
<dbReference type="GO" id="GO:0032259">
    <property type="term" value="P:methylation"/>
    <property type="evidence" value="ECO:0007669"/>
    <property type="project" value="UniProtKB-KW"/>
</dbReference>
<dbReference type="InterPro" id="IPR011814">
    <property type="entry name" value="BioC"/>
</dbReference>
<evidence type="ECO:0000256" key="2">
    <source>
        <dbReference type="ARBA" id="ARBA00004746"/>
    </source>
</evidence>
<reference evidence="10 11" key="1">
    <citation type="submission" date="2018-02" db="EMBL/GenBank/DDBJ databases">
        <title>novel marine gammaproteobacteria from coastal saline agro ecosystem.</title>
        <authorList>
            <person name="Krishnan R."/>
            <person name="Ramesh Kumar N."/>
        </authorList>
    </citation>
    <scope>NUCLEOTIDE SEQUENCE [LARGE SCALE GENOMIC DNA]</scope>
    <source>
        <strain evidence="10 11">228</strain>
    </source>
</reference>
<dbReference type="GO" id="GO:0009102">
    <property type="term" value="P:biotin biosynthetic process"/>
    <property type="evidence" value="ECO:0007669"/>
    <property type="project" value="UniProtKB-UniRule"/>
</dbReference>
<dbReference type="EC" id="2.1.1.197" evidence="3 8"/>
<evidence type="ECO:0000256" key="3">
    <source>
        <dbReference type="ARBA" id="ARBA00012327"/>
    </source>
</evidence>
<evidence type="ECO:0000256" key="6">
    <source>
        <dbReference type="ARBA" id="ARBA00022691"/>
    </source>
</evidence>
<dbReference type="InterPro" id="IPR029063">
    <property type="entry name" value="SAM-dependent_MTases_sf"/>
</dbReference>
<evidence type="ECO:0000256" key="5">
    <source>
        <dbReference type="ARBA" id="ARBA00022679"/>
    </source>
</evidence>
<dbReference type="PANTHER" id="PTHR13090:SF1">
    <property type="entry name" value="ARGININE-HYDROXYLASE NDUFAF5, MITOCHONDRIAL"/>
    <property type="match status" value="1"/>
</dbReference>
<dbReference type="PANTHER" id="PTHR13090">
    <property type="entry name" value="ARGININE-HYDROXYLASE NDUFAF5, MITOCHONDRIAL"/>
    <property type="match status" value="1"/>
</dbReference>
<comment type="catalytic activity">
    <reaction evidence="1 8">
        <text>malonyl-[ACP] + S-adenosyl-L-methionine = malonyl-[ACP] methyl ester + S-adenosyl-L-homocysteine</text>
        <dbReference type="Rhea" id="RHEA:17105"/>
        <dbReference type="Rhea" id="RHEA-COMP:9623"/>
        <dbReference type="Rhea" id="RHEA-COMP:9954"/>
        <dbReference type="ChEBI" id="CHEBI:57856"/>
        <dbReference type="ChEBI" id="CHEBI:59789"/>
        <dbReference type="ChEBI" id="CHEBI:78449"/>
        <dbReference type="ChEBI" id="CHEBI:78845"/>
        <dbReference type="EC" id="2.1.1.197"/>
    </reaction>
</comment>
<dbReference type="GO" id="GO:0102130">
    <property type="term" value="F:malonyl-CoA methyltransferase activity"/>
    <property type="evidence" value="ECO:0007669"/>
    <property type="project" value="UniProtKB-EC"/>
</dbReference>
<keyword evidence="5 8" id="KW-0808">Transferase</keyword>
<proteinExistence type="inferred from homology"/>
<dbReference type="UniPathway" id="UPA00078"/>
<evidence type="ECO:0000256" key="7">
    <source>
        <dbReference type="ARBA" id="ARBA00022756"/>
    </source>
</evidence>
<comment type="similarity">
    <text evidence="8">Belongs to the methyltransferase superfamily.</text>
</comment>
<dbReference type="AlphaFoldDB" id="A0A2S5KJ37"/>
<evidence type="ECO:0000259" key="9">
    <source>
        <dbReference type="Pfam" id="PF08241"/>
    </source>
</evidence>
<evidence type="ECO:0000313" key="11">
    <source>
        <dbReference type="Proteomes" id="UP000238196"/>
    </source>
</evidence>
<feature type="domain" description="Methyltransferase type 11" evidence="9">
    <location>
        <begin position="68"/>
        <end position="157"/>
    </location>
</feature>
<sequence length="282" mass="31215">MCCLIRGTCCTGLIPHGWTYRERVHMHKQNIAREFSRAAAGYDQAAVLQREIAGRLLAGLPHLSGRVVDMGCGTGYVSRHLPDGLQVLALDIAQGMLQQARHLASAHAYVNADAEALPLQDGCADAVVSSLAVQWCHHPARMFAEVWRVLRPGGWLCLTTLGPRTLWELRAAWAAVDQEEHVNRFASLACWQQAAGHGWVNQHWQARDSVALYDSARQVMRDLKQLGASHTDAAEVHRGRALAGRQRLQALEQAYEQVCSGDALTVTYDVFYAYLQKPCNPL</sequence>
<keyword evidence="4 8" id="KW-0489">Methyltransferase</keyword>
<dbReference type="Proteomes" id="UP000238196">
    <property type="component" value="Unassembled WGS sequence"/>
</dbReference>
<protein>
    <recommendedName>
        <fullName evidence="3 8">Malonyl-[acyl-carrier protein] O-methyltransferase</fullName>
        <shortName evidence="8">Malonyl-ACP O-methyltransferase</shortName>
        <ecNumber evidence="3 8">2.1.1.197</ecNumber>
    </recommendedName>
    <alternativeName>
        <fullName evidence="8">Biotin synthesis protein BioC</fullName>
    </alternativeName>
</protein>
<dbReference type="NCBIfam" id="TIGR02072">
    <property type="entry name" value="BioC"/>
    <property type="match status" value="1"/>
</dbReference>
<dbReference type="InterPro" id="IPR050602">
    <property type="entry name" value="Malonyl-ACP_OMT"/>
</dbReference>
<dbReference type="Pfam" id="PF08241">
    <property type="entry name" value="Methyltransf_11"/>
    <property type="match status" value="1"/>
</dbReference>